<reference evidence="1 2" key="1">
    <citation type="journal article" date="2012" name="J. Bacteriol.">
        <title>Genome Sequence of Fibrella aestuarina BUZ 2T, a Filamentous Marine Bacterium.</title>
        <authorList>
            <person name="Filippini M."/>
            <person name="Qi W."/>
            <person name="Blom J."/>
            <person name="Goesmann A."/>
            <person name="Smits T.H."/>
            <person name="Bagheri H.C."/>
        </authorList>
    </citation>
    <scope>NUCLEOTIDE SEQUENCE [LARGE SCALE GENOMIC DNA]</scope>
    <source>
        <strain evidence="2">BUZ 2T</strain>
    </source>
</reference>
<dbReference type="KEGG" id="fae:FAES_0078"/>
<sequence>MGIAQTRFQIRSIYCMKKILLIALLALPALFYQCGVSRQIGEAKALGDCKYNVLSADSMFVAGYDVREFRSISKLEDINPLKYPRLAAGLLARTIPFSARVNLEVMNPTNKLAALNQLEYKVLLAGKEFANGFINQRIEVSPAGGRTVVPVRLQTNAYELLTDPATREAFTNLFRNLSGDQTTAPSKVTIKIKPTLDLFNKAVNYPGYITIEQDLTGKMLLNGNVR</sequence>
<protein>
    <recommendedName>
        <fullName evidence="3">Late embryogenesis abundant protein LEA-2 subgroup domain-containing protein</fullName>
    </recommendedName>
</protein>
<dbReference type="HOGENOM" id="CLU_1336820_0_0_10"/>
<name>I0K1T9_9BACT</name>
<dbReference type="STRING" id="1166018.FAES_0078"/>
<evidence type="ECO:0000313" key="2">
    <source>
        <dbReference type="Proteomes" id="UP000011058"/>
    </source>
</evidence>
<dbReference type="EMBL" id="HE796683">
    <property type="protein sequence ID" value="CCG98092.1"/>
    <property type="molecule type" value="Genomic_DNA"/>
</dbReference>
<dbReference type="PATRIC" id="fig|1166018.3.peg.81"/>
<dbReference type="eggNOG" id="ENOG502ZA5H">
    <property type="taxonomic scope" value="Bacteria"/>
</dbReference>
<evidence type="ECO:0008006" key="3">
    <source>
        <dbReference type="Google" id="ProtNLM"/>
    </source>
</evidence>
<dbReference type="SUPFAM" id="SSF117070">
    <property type="entry name" value="LEA14-like"/>
    <property type="match status" value="1"/>
</dbReference>
<keyword evidence="2" id="KW-1185">Reference proteome</keyword>
<dbReference type="Gene3D" id="2.60.40.1820">
    <property type="match status" value="1"/>
</dbReference>
<accession>I0K1T9</accession>
<dbReference type="AlphaFoldDB" id="I0K1T9"/>
<gene>
    <name evidence="1" type="ORF">FAES_0078</name>
</gene>
<evidence type="ECO:0000313" key="1">
    <source>
        <dbReference type="EMBL" id="CCG98092.1"/>
    </source>
</evidence>
<dbReference type="Proteomes" id="UP000011058">
    <property type="component" value="Chromosome"/>
</dbReference>
<proteinExistence type="predicted"/>
<organism evidence="1 2">
    <name type="scientific">Fibrella aestuarina BUZ 2</name>
    <dbReference type="NCBI Taxonomy" id="1166018"/>
    <lineage>
        <taxon>Bacteria</taxon>
        <taxon>Pseudomonadati</taxon>
        <taxon>Bacteroidota</taxon>
        <taxon>Cytophagia</taxon>
        <taxon>Cytophagales</taxon>
        <taxon>Spirosomataceae</taxon>
        <taxon>Fibrella</taxon>
    </lineage>
</organism>